<dbReference type="EC" id="2.7.13.3" evidence="2"/>
<comment type="catalytic activity">
    <reaction evidence="1">
        <text>ATP + protein L-histidine = ADP + protein N-phospho-L-histidine.</text>
        <dbReference type="EC" id="2.7.13.3"/>
    </reaction>
</comment>
<keyword evidence="10" id="KW-1185">Reference proteome</keyword>
<keyword evidence="7" id="KW-0812">Transmembrane</keyword>
<dbReference type="InterPro" id="IPR003661">
    <property type="entry name" value="HisK_dim/P_dom"/>
</dbReference>
<organism evidence="9 10">
    <name type="scientific">Ketobacter alkanivorans</name>
    <dbReference type="NCBI Taxonomy" id="1917421"/>
    <lineage>
        <taxon>Bacteria</taxon>
        <taxon>Pseudomonadati</taxon>
        <taxon>Pseudomonadota</taxon>
        <taxon>Gammaproteobacteria</taxon>
        <taxon>Pseudomonadales</taxon>
        <taxon>Ketobacteraceae</taxon>
        <taxon>Ketobacter</taxon>
    </lineage>
</organism>
<evidence type="ECO:0000256" key="3">
    <source>
        <dbReference type="ARBA" id="ARBA00022553"/>
    </source>
</evidence>
<dbReference type="PRINTS" id="PR00344">
    <property type="entry name" value="BCTRLSENSOR"/>
</dbReference>
<feature type="domain" description="Histidine kinase" evidence="8">
    <location>
        <begin position="224"/>
        <end position="446"/>
    </location>
</feature>
<reference evidence="10" key="1">
    <citation type="submission" date="2017-08" db="EMBL/GenBank/DDBJ databases">
        <title>Direct submision.</title>
        <authorList>
            <person name="Kim S.-J."/>
            <person name="Rhee S.-K."/>
        </authorList>
    </citation>
    <scope>NUCLEOTIDE SEQUENCE [LARGE SCALE GENOMIC DNA]</scope>
    <source>
        <strain evidence="10">GI5</strain>
    </source>
</reference>
<dbReference type="EMBL" id="CP022684">
    <property type="protein sequence ID" value="AUM14269.1"/>
    <property type="molecule type" value="Genomic_DNA"/>
</dbReference>
<name>A0A2K9LPI9_9GAMM</name>
<keyword evidence="3" id="KW-0597">Phosphoprotein</keyword>
<dbReference type="Pfam" id="PF00512">
    <property type="entry name" value="HisKA"/>
    <property type="match status" value="1"/>
</dbReference>
<dbReference type="InterPro" id="IPR004358">
    <property type="entry name" value="Sig_transdc_His_kin-like_C"/>
</dbReference>
<keyword evidence="7" id="KW-0472">Membrane</keyword>
<keyword evidence="6" id="KW-0902">Two-component regulatory system</keyword>
<evidence type="ECO:0000256" key="7">
    <source>
        <dbReference type="SAM" id="Phobius"/>
    </source>
</evidence>
<feature type="transmembrane region" description="Helical" evidence="7">
    <location>
        <begin position="179"/>
        <end position="201"/>
    </location>
</feature>
<dbReference type="GO" id="GO:0000155">
    <property type="term" value="F:phosphorelay sensor kinase activity"/>
    <property type="evidence" value="ECO:0007669"/>
    <property type="project" value="InterPro"/>
</dbReference>
<evidence type="ECO:0000313" key="10">
    <source>
        <dbReference type="Proteomes" id="UP000235116"/>
    </source>
</evidence>
<evidence type="ECO:0000256" key="6">
    <source>
        <dbReference type="ARBA" id="ARBA00023012"/>
    </source>
</evidence>
<keyword evidence="4" id="KW-0808">Transferase</keyword>
<gene>
    <name evidence="9" type="ORF">Kalk_18375</name>
</gene>
<proteinExistence type="predicted"/>
<evidence type="ECO:0000256" key="5">
    <source>
        <dbReference type="ARBA" id="ARBA00022777"/>
    </source>
</evidence>
<dbReference type="RefSeq" id="WP_101895643.1">
    <property type="nucleotide sequence ID" value="NZ_CP022684.1"/>
</dbReference>
<dbReference type="Pfam" id="PF02518">
    <property type="entry name" value="HATPase_c"/>
    <property type="match status" value="1"/>
</dbReference>
<dbReference type="CDD" id="cd16922">
    <property type="entry name" value="HATPase_EvgS-ArcB-TorS-like"/>
    <property type="match status" value="1"/>
</dbReference>
<evidence type="ECO:0000256" key="2">
    <source>
        <dbReference type="ARBA" id="ARBA00012438"/>
    </source>
</evidence>
<dbReference type="SMART" id="SM00388">
    <property type="entry name" value="HisKA"/>
    <property type="match status" value="1"/>
</dbReference>
<dbReference type="OrthoDB" id="9812260at2"/>
<dbReference type="PROSITE" id="PS50109">
    <property type="entry name" value="HIS_KIN"/>
    <property type="match status" value="1"/>
</dbReference>
<sequence length="528" mass="59877">MSNGTLPKVKAWYKRQQQFAALYTQLLISAFFVLLIVLFLWSADHFWETTQQPRLYKAAETQAQVLAESQSAVLVATLERTPVALLPAALRETVQKMLIVEDPAIGERFIRQLTLQIDYSTIAVEEGSLDLIEGEPNCNACFRTDILLTNDTGDILGVAGFSISGGYYQSLIAEMKPRLFAESSTVLILVLIIWVMVSVIFHRLHAAKRVVEASDQAKTRFMANVTHELRTPLNAILGYTQLYKQDSQLMQKHRQGIETIDRSADHLLLLINDILEFSRANEESMTLHPAEIDLANFLITLVEMIRVKAQLQGLEFHYHFDEVLPVTIVADEKRLRQVLLNLLSNAVKFTEQGSITFRVQKLSDRANGLARLRFSVEDTGIGINRKQLRDIFIPFHQLDNAITRAEGTGLGLAISQRFLTIMDANLQVASKVDEGSAFWFNIDVPAQGQQSTTALLEGTGTRPLTYPDPAWIQQLKEQAKRHNVLGIRNLISELQQQGQHEDFLHRIQPFVQQYRFKQLLEWLDQQGQ</sequence>
<dbReference type="AlphaFoldDB" id="A0A2K9LPI9"/>
<dbReference type="CDD" id="cd00082">
    <property type="entry name" value="HisKA"/>
    <property type="match status" value="1"/>
</dbReference>
<evidence type="ECO:0000313" key="9">
    <source>
        <dbReference type="EMBL" id="AUM14269.1"/>
    </source>
</evidence>
<dbReference type="InterPro" id="IPR003594">
    <property type="entry name" value="HATPase_dom"/>
</dbReference>
<dbReference type="Gene3D" id="1.10.287.130">
    <property type="match status" value="1"/>
</dbReference>
<dbReference type="SUPFAM" id="SSF55874">
    <property type="entry name" value="ATPase domain of HSP90 chaperone/DNA topoisomerase II/histidine kinase"/>
    <property type="match status" value="1"/>
</dbReference>
<dbReference type="Proteomes" id="UP000235116">
    <property type="component" value="Chromosome"/>
</dbReference>
<dbReference type="Gene3D" id="3.30.565.10">
    <property type="entry name" value="Histidine kinase-like ATPase, C-terminal domain"/>
    <property type="match status" value="1"/>
</dbReference>
<evidence type="ECO:0000256" key="1">
    <source>
        <dbReference type="ARBA" id="ARBA00000085"/>
    </source>
</evidence>
<evidence type="ECO:0000259" key="8">
    <source>
        <dbReference type="PROSITE" id="PS50109"/>
    </source>
</evidence>
<feature type="transmembrane region" description="Helical" evidence="7">
    <location>
        <begin position="20"/>
        <end position="41"/>
    </location>
</feature>
<dbReference type="SMART" id="SM00387">
    <property type="entry name" value="HATPase_c"/>
    <property type="match status" value="1"/>
</dbReference>
<protein>
    <recommendedName>
        <fullName evidence="2">histidine kinase</fullName>
        <ecNumber evidence="2">2.7.13.3</ecNumber>
    </recommendedName>
</protein>
<dbReference type="SUPFAM" id="SSF47384">
    <property type="entry name" value="Homodimeric domain of signal transducing histidine kinase"/>
    <property type="match status" value="1"/>
</dbReference>
<dbReference type="InterPro" id="IPR050736">
    <property type="entry name" value="Sensor_HK_Regulatory"/>
</dbReference>
<keyword evidence="5" id="KW-0418">Kinase</keyword>
<dbReference type="FunFam" id="3.30.565.10:FF:000010">
    <property type="entry name" value="Sensor histidine kinase RcsC"/>
    <property type="match status" value="1"/>
</dbReference>
<dbReference type="FunFam" id="1.10.287.130:FF:000001">
    <property type="entry name" value="Two-component sensor histidine kinase"/>
    <property type="match status" value="1"/>
</dbReference>
<evidence type="ECO:0000256" key="4">
    <source>
        <dbReference type="ARBA" id="ARBA00022679"/>
    </source>
</evidence>
<keyword evidence="7" id="KW-1133">Transmembrane helix</keyword>
<dbReference type="InterPro" id="IPR036890">
    <property type="entry name" value="HATPase_C_sf"/>
</dbReference>
<dbReference type="InterPro" id="IPR005467">
    <property type="entry name" value="His_kinase_dom"/>
</dbReference>
<dbReference type="PANTHER" id="PTHR43711:SF1">
    <property type="entry name" value="HISTIDINE KINASE 1"/>
    <property type="match status" value="1"/>
</dbReference>
<dbReference type="InterPro" id="IPR036097">
    <property type="entry name" value="HisK_dim/P_sf"/>
</dbReference>
<accession>A0A2K9LPI9</accession>
<dbReference type="KEGG" id="kak:Kalk_18375"/>
<dbReference type="PANTHER" id="PTHR43711">
    <property type="entry name" value="TWO-COMPONENT HISTIDINE KINASE"/>
    <property type="match status" value="1"/>
</dbReference>